<sequence length="271" mass="30571">MKRQTRTTAVDATDSDITIISGDNVAFKLHRKYLDVNTGVFPGAEIVDSKEEPIHLQEPASVLAIVFQFLYPRKHPKLNDESFDTVLAVSEAVEKYQVFSAMNTCETRLIKYLQTPEHAAEILGHAIKHDYPDIINTAVPHLARAPLMPLLEKLPQHCVLPWVRFQEEWKAVFQKATQEVNSKLLTTTACEHSNLCINCRTYLLARISELERLETTAGLEAALKSNVTPYPEHRICTICKGTCKYLPEIVESCQQGIASIPIFTHFLSKAR</sequence>
<reference evidence="1" key="1">
    <citation type="submission" date="2021-10" db="EMBL/GenBank/DDBJ databases">
        <title>Psilocybe cubensis genome.</title>
        <authorList>
            <person name="Mckernan K.J."/>
            <person name="Crawford S."/>
            <person name="Trippe A."/>
            <person name="Kane L.T."/>
            <person name="Mclaughlin S."/>
        </authorList>
    </citation>
    <scope>NUCLEOTIDE SEQUENCE</scope>
    <source>
        <strain evidence="1">MGC-MH-2018</strain>
    </source>
</reference>
<gene>
    <name evidence="1" type="ORF">JR316_0007904</name>
</gene>
<evidence type="ECO:0000313" key="2">
    <source>
        <dbReference type="Proteomes" id="UP000664032"/>
    </source>
</evidence>
<dbReference type="Proteomes" id="UP000664032">
    <property type="component" value="Unassembled WGS sequence"/>
</dbReference>
<proteinExistence type="predicted"/>
<dbReference type="EMBL" id="JAFIQS020000007">
    <property type="protein sequence ID" value="KAH9479315.1"/>
    <property type="molecule type" value="Genomic_DNA"/>
</dbReference>
<protein>
    <submittedName>
        <fullName evidence="1">Uncharacterized protein</fullName>
    </submittedName>
</protein>
<comment type="caution">
    <text evidence="1">The sequence shown here is derived from an EMBL/GenBank/DDBJ whole genome shotgun (WGS) entry which is preliminary data.</text>
</comment>
<accession>A0ACB8GWH2</accession>
<name>A0ACB8GWH2_PSICU</name>
<keyword evidence="2" id="KW-1185">Reference proteome</keyword>
<organism evidence="1 2">
    <name type="scientific">Psilocybe cubensis</name>
    <name type="common">Psychedelic mushroom</name>
    <name type="synonym">Stropharia cubensis</name>
    <dbReference type="NCBI Taxonomy" id="181762"/>
    <lineage>
        <taxon>Eukaryota</taxon>
        <taxon>Fungi</taxon>
        <taxon>Dikarya</taxon>
        <taxon>Basidiomycota</taxon>
        <taxon>Agaricomycotina</taxon>
        <taxon>Agaricomycetes</taxon>
        <taxon>Agaricomycetidae</taxon>
        <taxon>Agaricales</taxon>
        <taxon>Agaricineae</taxon>
        <taxon>Strophariaceae</taxon>
        <taxon>Psilocybe</taxon>
    </lineage>
</organism>
<evidence type="ECO:0000313" key="1">
    <source>
        <dbReference type="EMBL" id="KAH9479315.1"/>
    </source>
</evidence>